<reference evidence="3 5" key="1">
    <citation type="journal article" date="2021" name="G3 (Bethesda)">
        <title>Genomic diversity, chromosomal rearrangements, and interspecies hybridization in the ogataea polymorpha species complex.</title>
        <authorList>
            <person name="Hanson S.J."/>
            <person name="Cinneide E.O."/>
            <person name="Salzberg L.I."/>
            <person name="Wolfe K.H."/>
            <person name="McGowan J."/>
            <person name="Fitzpatrick D.A."/>
            <person name="Matlin K."/>
        </authorList>
    </citation>
    <scope>NUCLEOTIDE SEQUENCE</scope>
    <source>
        <strain evidence="4">81-436-3</strain>
        <strain evidence="3">83-405-1</strain>
    </source>
</reference>
<name>A0AAN6I0T4_9ASCO</name>
<evidence type="ECO:0000313" key="5">
    <source>
        <dbReference type="Proteomes" id="UP000697297"/>
    </source>
</evidence>
<sequence>MCALFFAIPSLISILRGLIRQPPVCLAPCSRRCAKRWCTFKRSSPPREWSARPSGRRRRLRSPISPPLGLDESYPVLWRCKGVSLEASQNQR</sequence>
<dbReference type="Proteomes" id="UP000738402">
    <property type="component" value="Unassembled WGS sequence"/>
</dbReference>
<evidence type="ECO:0008006" key="7">
    <source>
        <dbReference type="Google" id="ProtNLM"/>
    </source>
</evidence>
<evidence type="ECO:0000256" key="2">
    <source>
        <dbReference type="SAM" id="SignalP"/>
    </source>
</evidence>
<proteinExistence type="predicted"/>
<keyword evidence="5" id="KW-1185">Reference proteome</keyword>
<feature type="signal peptide" evidence="2">
    <location>
        <begin position="1"/>
        <end position="17"/>
    </location>
</feature>
<feature type="region of interest" description="Disordered" evidence="1">
    <location>
        <begin position="43"/>
        <end position="70"/>
    </location>
</feature>
<evidence type="ECO:0000313" key="6">
    <source>
        <dbReference type="Proteomes" id="UP000738402"/>
    </source>
</evidence>
<dbReference type="EMBL" id="JAHLUH010000005">
    <property type="protein sequence ID" value="KAG7728074.1"/>
    <property type="molecule type" value="Genomic_DNA"/>
</dbReference>
<evidence type="ECO:0000313" key="4">
    <source>
        <dbReference type="EMBL" id="KAG7765441.1"/>
    </source>
</evidence>
<dbReference type="AlphaFoldDB" id="A0AAN6I0T4"/>
<accession>A0AAN6I0T4</accession>
<evidence type="ECO:0000313" key="3">
    <source>
        <dbReference type="EMBL" id="KAG7728074.1"/>
    </source>
</evidence>
<gene>
    <name evidence="3" type="ORF">KL933_002200</name>
    <name evidence="4" type="ORF">KL946_002498</name>
</gene>
<feature type="chain" id="PRO_5042933220" description="Secreted protein" evidence="2">
    <location>
        <begin position="18"/>
        <end position="92"/>
    </location>
</feature>
<keyword evidence="2" id="KW-0732">Signal</keyword>
<dbReference type="Proteomes" id="UP000697297">
    <property type="component" value="Unassembled WGS sequence"/>
</dbReference>
<comment type="caution">
    <text evidence="3">The sequence shown here is derived from an EMBL/GenBank/DDBJ whole genome shotgun (WGS) entry which is preliminary data.</text>
</comment>
<organism evidence="3 6">
    <name type="scientific">Ogataea haglerorum</name>
    <dbReference type="NCBI Taxonomy" id="1937702"/>
    <lineage>
        <taxon>Eukaryota</taxon>
        <taxon>Fungi</taxon>
        <taxon>Dikarya</taxon>
        <taxon>Ascomycota</taxon>
        <taxon>Saccharomycotina</taxon>
        <taxon>Pichiomycetes</taxon>
        <taxon>Pichiales</taxon>
        <taxon>Pichiaceae</taxon>
        <taxon>Ogataea</taxon>
    </lineage>
</organism>
<evidence type="ECO:0000256" key="1">
    <source>
        <dbReference type="SAM" id="MobiDB-lite"/>
    </source>
</evidence>
<protein>
    <recommendedName>
        <fullName evidence="7">Secreted protein</fullName>
    </recommendedName>
</protein>
<dbReference type="EMBL" id="JAHLUN010000006">
    <property type="protein sequence ID" value="KAG7765441.1"/>
    <property type="molecule type" value="Genomic_DNA"/>
</dbReference>